<sequence>MAHGPVLDRRSFGAGEVIFKEGDHGSVAYIVQTGTVELSRGRTKIADLNDGAIFGEMALIDGAPRMATATAKTNVNVIVLPKMLVDSKLAGVDPFVTRLLHILINNVRNFARLVD</sequence>
<dbReference type="PANTHER" id="PTHR23011">
    <property type="entry name" value="CYCLIC NUCLEOTIDE-BINDING DOMAIN CONTAINING PROTEIN"/>
    <property type="match status" value="1"/>
</dbReference>
<dbReference type="PROSITE" id="PS50042">
    <property type="entry name" value="CNMP_BINDING_3"/>
    <property type="match status" value="1"/>
</dbReference>
<protein>
    <submittedName>
        <fullName evidence="2">cAMP-binding protein</fullName>
    </submittedName>
</protein>
<dbReference type="EMBL" id="LWQU01000196">
    <property type="protein sequence ID" value="OAN44517.1"/>
    <property type="molecule type" value="Genomic_DNA"/>
</dbReference>
<evidence type="ECO:0000259" key="1">
    <source>
        <dbReference type="PROSITE" id="PS50042"/>
    </source>
</evidence>
<dbReference type="STRING" id="1437059.A6A05_04965"/>
<name>A0A178M8H5_9PROT</name>
<comment type="caution">
    <text evidence="2">The sequence shown here is derived from an EMBL/GenBank/DDBJ whole genome shotgun (WGS) entry which is preliminary data.</text>
</comment>
<accession>A0A178M8H5</accession>
<dbReference type="RefSeq" id="WP_068504569.1">
    <property type="nucleotide sequence ID" value="NZ_LWQU01000196.1"/>
</dbReference>
<dbReference type="PANTHER" id="PTHR23011:SF28">
    <property type="entry name" value="CYCLIC NUCLEOTIDE-BINDING DOMAIN CONTAINING PROTEIN"/>
    <property type="match status" value="1"/>
</dbReference>
<dbReference type="OrthoDB" id="9809206at2"/>
<dbReference type="PRINTS" id="PR00103">
    <property type="entry name" value="CAMPKINASE"/>
</dbReference>
<dbReference type="InterPro" id="IPR018490">
    <property type="entry name" value="cNMP-bd_dom_sf"/>
</dbReference>
<dbReference type="Pfam" id="PF00027">
    <property type="entry name" value="cNMP_binding"/>
    <property type="match status" value="1"/>
</dbReference>
<organism evidence="2 3">
    <name type="scientific">Magnetospirillum moscoviense</name>
    <dbReference type="NCBI Taxonomy" id="1437059"/>
    <lineage>
        <taxon>Bacteria</taxon>
        <taxon>Pseudomonadati</taxon>
        <taxon>Pseudomonadota</taxon>
        <taxon>Alphaproteobacteria</taxon>
        <taxon>Rhodospirillales</taxon>
        <taxon>Rhodospirillaceae</taxon>
        <taxon>Magnetospirillum</taxon>
    </lineage>
</organism>
<dbReference type="InterPro" id="IPR014710">
    <property type="entry name" value="RmlC-like_jellyroll"/>
</dbReference>
<gene>
    <name evidence="2" type="ORF">A6A05_04965</name>
</gene>
<dbReference type="InterPro" id="IPR000595">
    <property type="entry name" value="cNMP-bd_dom"/>
</dbReference>
<keyword evidence="3" id="KW-1185">Reference proteome</keyword>
<dbReference type="SUPFAM" id="SSF51206">
    <property type="entry name" value="cAMP-binding domain-like"/>
    <property type="match status" value="1"/>
</dbReference>
<feature type="domain" description="Cyclic nucleotide-binding" evidence="1">
    <location>
        <begin position="7"/>
        <end position="82"/>
    </location>
</feature>
<reference evidence="2 3" key="1">
    <citation type="submission" date="2016-04" db="EMBL/GenBank/DDBJ databases">
        <title>Draft genome sequence of freshwater magnetotactic bacteria Magnetospirillum marisnigri SP-1 and Magnetospirillum moscoviense BB-1.</title>
        <authorList>
            <person name="Koziaeva V."/>
            <person name="Dziuba M.V."/>
            <person name="Ivanov T.M."/>
            <person name="Kuznetsov B."/>
            <person name="Grouzdev D.S."/>
        </authorList>
    </citation>
    <scope>NUCLEOTIDE SEQUENCE [LARGE SCALE GENOMIC DNA]</scope>
    <source>
        <strain evidence="2 3">BB-1</strain>
    </source>
</reference>
<dbReference type="SMART" id="SM00100">
    <property type="entry name" value="cNMP"/>
    <property type="match status" value="1"/>
</dbReference>
<dbReference type="CDD" id="cd00038">
    <property type="entry name" value="CAP_ED"/>
    <property type="match status" value="1"/>
</dbReference>
<evidence type="ECO:0000313" key="2">
    <source>
        <dbReference type="EMBL" id="OAN44517.1"/>
    </source>
</evidence>
<dbReference type="AlphaFoldDB" id="A0A178M8H5"/>
<proteinExistence type="predicted"/>
<dbReference type="Proteomes" id="UP000078543">
    <property type="component" value="Unassembled WGS sequence"/>
</dbReference>
<dbReference type="Gene3D" id="2.60.120.10">
    <property type="entry name" value="Jelly Rolls"/>
    <property type="match status" value="1"/>
</dbReference>
<evidence type="ECO:0000313" key="3">
    <source>
        <dbReference type="Proteomes" id="UP000078543"/>
    </source>
</evidence>